<feature type="transmembrane region" description="Helical" evidence="1">
    <location>
        <begin position="345"/>
        <end position="364"/>
    </location>
</feature>
<sequence length="439" mass="50773">MTDIILCISKKGQKKRCSIVLYSILAFFLIFAFPIFPMVSSAKLVMLFIVFEILYFKNFKERIAMFVYQFKAFPQIYYLLFFYTIVVTVIACAIEMSLVSKVFSSFLLYIISFFFFTEVNKYLDVSKVVVYCFLVQSFIIILAIFSESFFSFTAPLRSAVNDNHELAYGRLRGNAVCGYQFFGIATMFTFIVIYLILHLKDFKYGILLLLPICFASICSGRFSIVGIFIGVGMLIVKNVVNGKFSNVIWVCAIGISLLISAIALLYNNVDNIEDPLMYKVVQHYLIDPIDSVLFQDSFQTSSTDRLLEMYEEDDIKQYFWLGAGRYTNPDGHYFGGVDIGYYRMLGYYGIIGFLLITYTLYYLIYCTRSDLDIYTKHAFFINFLVLNFKGDVQYTKHAFFINFLVLNFKGDVQVFNNNIIPIVVAFLFFSSKEKLLFKI</sequence>
<protein>
    <recommendedName>
        <fullName evidence="4">O-antigen ligase domain-containing protein</fullName>
    </recommendedName>
</protein>
<comment type="caution">
    <text evidence="2">The sequence shown here is derived from an EMBL/GenBank/DDBJ whole genome shotgun (WGS) entry which is preliminary data.</text>
</comment>
<gene>
    <name evidence="2" type="ORF">DW831_05125</name>
</gene>
<name>A0A414BK54_BACUN</name>
<evidence type="ECO:0008006" key="4">
    <source>
        <dbReference type="Google" id="ProtNLM"/>
    </source>
</evidence>
<feature type="transmembrane region" description="Helical" evidence="1">
    <location>
        <begin position="19"/>
        <end position="35"/>
    </location>
</feature>
<feature type="transmembrane region" description="Helical" evidence="1">
    <location>
        <begin position="128"/>
        <end position="146"/>
    </location>
</feature>
<feature type="transmembrane region" description="Helical" evidence="1">
    <location>
        <begin position="76"/>
        <end position="96"/>
    </location>
</feature>
<organism evidence="2 3">
    <name type="scientific">Bacteroides uniformis</name>
    <dbReference type="NCBI Taxonomy" id="820"/>
    <lineage>
        <taxon>Bacteria</taxon>
        <taxon>Pseudomonadati</taxon>
        <taxon>Bacteroidota</taxon>
        <taxon>Bacteroidia</taxon>
        <taxon>Bacteroidales</taxon>
        <taxon>Bacteroidaceae</taxon>
        <taxon>Bacteroides</taxon>
    </lineage>
</organism>
<keyword evidence="1" id="KW-0472">Membrane</keyword>
<dbReference type="EMBL" id="QSIF01000005">
    <property type="protein sequence ID" value="RHC75290.1"/>
    <property type="molecule type" value="Genomic_DNA"/>
</dbReference>
<dbReference type="AlphaFoldDB" id="A0A414BK54"/>
<reference evidence="2 3" key="1">
    <citation type="submission" date="2018-08" db="EMBL/GenBank/DDBJ databases">
        <title>A genome reference for cultivated species of the human gut microbiota.</title>
        <authorList>
            <person name="Zou Y."/>
            <person name="Xue W."/>
            <person name="Luo G."/>
        </authorList>
    </citation>
    <scope>NUCLEOTIDE SEQUENCE [LARGE SCALE GENOMIC DNA]</scope>
    <source>
        <strain evidence="2 3">AM34-25</strain>
    </source>
</reference>
<feature type="transmembrane region" description="Helical" evidence="1">
    <location>
        <begin position="178"/>
        <end position="197"/>
    </location>
</feature>
<evidence type="ECO:0000313" key="3">
    <source>
        <dbReference type="Proteomes" id="UP000284514"/>
    </source>
</evidence>
<evidence type="ECO:0000256" key="1">
    <source>
        <dbReference type="SAM" id="Phobius"/>
    </source>
</evidence>
<keyword evidence="1" id="KW-1133">Transmembrane helix</keyword>
<evidence type="ECO:0000313" key="2">
    <source>
        <dbReference type="EMBL" id="RHC75290.1"/>
    </source>
</evidence>
<feature type="transmembrane region" description="Helical" evidence="1">
    <location>
        <begin position="247"/>
        <end position="269"/>
    </location>
</feature>
<feature type="transmembrane region" description="Helical" evidence="1">
    <location>
        <begin position="204"/>
        <end position="235"/>
    </location>
</feature>
<keyword evidence="1" id="KW-0812">Transmembrane</keyword>
<proteinExistence type="predicted"/>
<dbReference type="Proteomes" id="UP000284514">
    <property type="component" value="Unassembled WGS sequence"/>
</dbReference>
<feature type="transmembrane region" description="Helical" evidence="1">
    <location>
        <begin position="102"/>
        <end position="119"/>
    </location>
</feature>
<accession>A0A414BK54</accession>